<protein>
    <submittedName>
        <fullName evidence="2">Uncharacterized protein</fullName>
    </submittedName>
</protein>
<proteinExistence type="predicted"/>
<dbReference type="EMBL" id="JADWDJ010000008">
    <property type="protein sequence ID" value="KAG5277020.1"/>
    <property type="molecule type" value="Genomic_DNA"/>
</dbReference>
<accession>A0AAV6GQ44</accession>
<feature type="region of interest" description="Disordered" evidence="1">
    <location>
        <begin position="1"/>
        <end position="30"/>
    </location>
</feature>
<evidence type="ECO:0000313" key="2">
    <source>
        <dbReference type="EMBL" id="KAG5277020.1"/>
    </source>
</evidence>
<evidence type="ECO:0000256" key="1">
    <source>
        <dbReference type="SAM" id="MobiDB-lite"/>
    </source>
</evidence>
<dbReference type="AlphaFoldDB" id="A0AAV6GQ44"/>
<evidence type="ECO:0000313" key="3">
    <source>
        <dbReference type="Proteomes" id="UP000823561"/>
    </source>
</evidence>
<dbReference type="Proteomes" id="UP000823561">
    <property type="component" value="Chromosome 8"/>
</dbReference>
<organism evidence="2 3">
    <name type="scientific">Alosa alosa</name>
    <name type="common">allis shad</name>
    <dbReference type="NCBI Taxonomy" id="278164"/>
    <lineage>
        <taxon>Eukaryota</taxon>
        <taxon>Metazoa</taxon>
        <taxon>Chordata</taxon>
        <taxon>Craniata</taxon>
        <taxon>Vertebrata</taxon>
        <taxon>Euteleostomi</taxon>
        <taxon>Actinopterygii</taxon>
        <taxon>Neopterygii</taxon>
        <taxon>Teleostei</taxon>
        <taxon>Clupei</taxon>
        <taxon>Clupeiformes</taxon>
        <taxon>Clupeoidei</taxon>
        <taxon>Clupeidae</taxon>
        <taxon>Alosa</taxon>
    </lineage>
</organism>
<reference evidence="2" key="1">
    <citation type="submission" date="2020-10" db="EMBL/GenBank/DDBJ databases">
        <title>Chromosome-scale genome assembly of the Allis shad, Alosa alosa.</title>
        <authorList>
            <person name="Margot Z."/>
            <person name="Christophe K."/>
            <person name="Cabau C."/>
            <person name="Louis A."/>
            <person name="Berthelot C."/>
            <person name="Parey E."/>
            <person name="Roest Crollius H."/>
            <person name="Montfort J."/>
            <person name="Robinson-Rechavi M."/>
            <person name="Bucao C."/>
            <person name="Bouchez O."/>
            <person name="Gislard M."/>
            <person name="Lluch J."/>
            <person name="Milhes M."/>
            <person name="Lampietro C."/>
            <person name="Lopez Roques C."/>
            <person name="Donnadieu C."/>
            <person name="Braasch I."/>
            <person name="Desvignes T."/>
            <person name="Postlethwait J."/>
            <person name="Bobe J."/>
            <person name="Guiguen Y."/>
        </authorList>
    </citation>
    <scope>NUCLEOTIDE SEQUENCE</scope>
    <source>
        <strain evidence="2">M-15738</strain>
        <tissue evidence="2">Blood</tissue>
    </source>
</reference>
<name>A0AAV6GQ44_9TELE</name>
<sequence length="112" mass="13544">MAERSVRISRVPSEGQLDPNFQEGRPTPEKRELDQWVKELERKVAKDRMWDELQRMREAVHRRSQEMWARQWEWHICQVALKKKQEERERQDTGRLDLQLKMVVTSAVTSSE</sequence>
<comment type="caution">
    <text evidence="2">The sequence shown here is derived from an EMBL/GenBank/DDBJ whole genome shotgun (WGS) entry which is preliminary data.</text>
</comment>
<gene>
    <name evidence="2" type="ORF">AALO_G00112560</name>
</gene>
<keyword evidence="3" id="KW-1185">Reference proteome</keyword>